<dbReference type="EMBL" id="JAHQCX010000001">
    <property type="protein sequence ID" value="MBU9724864.1"/>
    <property type="molecule type" value="Genomic_DNA"/>
</dbReference>
<evidence type="ECO:0000313" key="2">
    <source>
        <dbReference type="Proteomes" id="UP001314681"/>
    </source>
</evidence>
<dbReference type="SUPFAM" id="SSF160148">
    <property type="entry name" value="CPE0013-like"/>
    <property type="match status" value="1"/>
</dbReference>
<dbReference type="PANTHER" id="PTHR39450:SF1">
    <property type="entry name" value="DUF1667 DOMAIN-CONTAINING PROTEIN"/>
    <property type="match status" value="1"/>
</dbReference>
<evidence type="ECO:0000313" key="1">
    <source>
        <dbReference type="EMBL" id="MBU9724864.1"/>
    </source>
</evidence>
<comment type="caution">
    <text evidence="1">The sequence shown here is derived from an EMBL/GenBank/DDBJ whole genome shotgun (WGS) entry which is preliminary data.</text>
</comment>
<protein>
    <submittedName>
        <fullName evidence="1">DUF1667 domain-containing protein</fullName>
    </submittedName>
</protein>
<dbReference type="Gene3D" id="3.10.530.10">
    <property type="entry name" value="CPE0013-like"/>
    <property type="match status" value="1"/>
</dbReference>
<dbReference type="Proteomes" id="UP001314681">
    <property type="component" value="Unassembled WGS sequence"/>
</dbReference>
<proteinExistence type="predicted"/>
<reference evidence="1 2" key="1">
    <citation type="submission" date="2021-06" db="EMBL/GenBank/DDBJ databases">
        <title>Description of novel taxa of the family Lachnospiraceae.</title>
        <authorList>
            <person name="Chaplin A.V."/>
            <person name="Sokolova S.R."/>
            <person name="Pikina A.P."/>
            <person name="Korzhanova M."/>
            <person name="Belova V."/>
            <person name="Korostin D."/>
            <person name="Efimov B.A."/>
        </authorList>
    </citation>
    <scope>NUCLEOTIDE SEQUENCE [LARGE SCALE GENOMIC DNA]</scope>
    <source>
        <strain evidence="1 2">ASD4241</strain>
    </source>
</reference>
<sequence>MREQNIEENSGKGNHSEKRELVCIGCPLGCMVTVTCQGGQILAVNGNTCKKGEQYARNEVTNPERMVTTTVRLANRPHETVSLKSERSIPKEKIFDFVKALKKVEVKAPVHISDVILSDVAGTGVSAVATVNRL</sequence>
<gene>
    <name evidence="1" type="ORF">KTH90_02430</name>
</gene>
<name>A0ABS6K2X7_9FIRM</name>
<accession>A0ABS6K2X7</accession>
<dbReference type="InterPro" id="IPR012460">
    <property type="entry name" value="DUF1667"/>
</dbReference>
<organism evidence="1 2">
    <name type="scientific">Diplocloster modestus</name>
    <dbReference type="NCBI Taxonomy" id="2850322"/>
    <lineage>
        <taxon>Bacteria</taxon>
        <taxon>Bacillati</taxon>
        <taxon>Bacillota</taxon>
        <taxon>Clostridia</taxon>
        <taxon>Lachnospirales</taxon>
        <taxon>Lachnospiraceae</taxon>
        <taxon>Diplocloster</taxon>
    </lineage>
</organism>
<dbReference type="SUPFAM" id="SSF53706">
    <property type="entry name" value="Formate dehydrogenase/DMSO reductase, domains 1-3"/>
    <property type="match status" value="1"/>
</dbReference>
<dbReference type="InterPro" id="IPR036593">
    <property type="entry name" value="CPE0013-like_sf"/>
</dbReference>
<dbReference type="PANTHER" id="PTHR39450">
    <property type="entry name" value="MOLYBDOPTERIN OXIDOREDUCTASE, 4FE-4S CLUSTER-BINDING SUBUNIT"/>
    <property type="match status" value="1"/>
</dbReference>
<keyword evidence="2" id="KW-1185">Reference proteome</keyword>
<dbReference type="Pfam" id="PF07892">
    <property type="entry name" value="DUF1667"/>
    <property type="match status" value="1"/>
</dbReference>
<dbReference type="RefSeq" id="WP_158352760.1">
    <property type="nucleotide sequence ID" value="NZ_JAHQCX010000001.1"/>
</dbReference>